<dbReference type="Pfam" id="PF00480">
    <property type="entry name" value="ROK"/>
    <property type="match status" value="1"/>
</dbReference>
<evidence type="ECO:0000256" key="1">
    <source>
        <dbReference type="ARBA" id="ARBA00006479"/>
    </source>
</evidence>
<dbReference type="PANTHER" id="PTHR18964:SF173">
    <property type="entry name" value="GLUCOKINASE"/>
    <property type="match status" value="1"/>
</dbReference>
<evidence type="ECO:0000313" key="2">
    <source>
        <dbReference type="EMBL" id="MBU2663628.1"/>
    </source>
</evidence>
<organism evidence="2 3">
    <name type="scientific">Paractinoplanes bogorensis</name>
    <dbReference type="NCBI Taxonomy" id="1610840"/>
    <lineage>
        <taxon>Bacteria</taxon>
        <taxon>Bacillati</taxon>
        <taxon>Actinomycetota</taxon>
        <taxon>Actinomycetes</taxon>
        <taxon>Micromonosporales</taxon>
        <taxon>Micromonosporaceae</taxon>
        <taxon>Paractinoplanes</taxon>
    </lineage>
</organism>
<dbReference type="InterPro" id="IPR036388">
    <property type="entry name" value="WH-like_DNA-bd_sf"/>
</dbReference>
<dbReference type="EMBL" id="JAHKKG010000003">
    <property type="protein sequence ID" value="MBU2663628.1"/>
    <property type="molecule type" value="Genomic_DNA"/>
</dbReference>
<comment type="similarity">
    <text evidence="1">Belongs to the ROK (NagC/XylR) family.</text>
</comment>
<dbReference type="Gene3D" id="1.10.10.10">
    <property type="entry name" value="Winged helix-like DNA-binding domain superfamily/Winged helix DNA-binding domain"/>
    <property type="match status" value="1"/>
</dbReference>
<accession>A0ABS5YJI4</accession>
<keyword evidence="3" id="KW-1185">Reference proteome</keyword>
<proteinExistence type="inferred from homology"/>
<dbReference type="PANTHER" id="PTHR18964">
    <property type="entry name" value="ROK (REPRESSOR, ORF, KINASE) FAMILY"/>
    <property type="match status" value="1"/>
</dbReference>
<protein>
    <submittedName>
        <fullName evidence="2">ROK family transcriptional regulator</fullName>
    </submittedName>
</protein>
<sequence>METDERIVHLVTHTDGIGRAAIAEVLELPVPTVMSAITRLVKRGVLTETADAEGRRGVGRRPRVVRVPGAANLIGVLVAGPGHVTARLATYGGEILAVDSLPLDPGDAGPDAIAPGIAWLRQQAGARAAAGRLNCVVVGVPTPFQAGVGSTGHRVGSEPQQMRFPTYFESDPTSALVELAGVPVLIENDVNLAALGERSVGAGAEFPDFLYLKLSAHGIGCGLFFGGRLVRGATGYAGELAHVQVEENGRLCACGGRGCLSTRLGPALLDSVSSAYNRPISFDELLELAAGGEIGPARILRDVGRLIGRPLADVCTVINPGAVVVDTGLGGADEMIAQGVREQMTTFAPPVIAISTRIMPSAHPGHGEVHGAIALARQSR</sequence>
<evidence type="ECO:0000313" key="3">
    <source>
        <dbReference type="Proteomes" id="UP001519654"/>
    </source>
</evidence>
<comment type="caution">
    <text evidence="2">The sequence shown here is derived from an EMBL/GenBank/DDBJ whole genome shotgun (WGS) entry which is preliminary data.</text>
</comment>
<dbReference type="InterPro" id="IPR036390">
    <property type="entry name" value="WH_DNA-bd_sf"/>
</dbReference>
<dbReference type="Gene3D" id="3.30.420.40">
    <property type="match status" value="2"/>
</dbReference>
<dbReference type="SUPFAM" id="SSF46785">
    <property type="entry name" value="Winged helix' DNA-binding domain"/>
    <property type="match status" value="1"/>
</dbReference>
<dbReference type="RefSeq" id="WP_215785615.1">
    <property type="nucleotide sequence ID" value="NZ_JAHKKG010000003.1"/>
</dbReference>
<dbReference type="InterPro" id="IPR000600">
    <property type="entry name" value="ROK"/>
</dbReference>
<dbReference type="Proteomes" id="UP001519654">
    <property type="component" value="Unassembled WGS sequence"/>
</dbReference>
<name>A0ABS5YJI4_9ACTN</name>
<dbReference type="SUPFAM" id="SSF53067">
    <property type="entry name" value="Actin-like ATPase domain"/>
    <property type="match status" value="1"/>
</dbReference>
<reference evidence="2 3" key="1">
    <citation type="submission" date="2021-06" db="EMBL/GenBank/DDBJ databases">
        <title>Actinoplanes lichenicola sp. nov., and Actinoplanes ovalisporus sp. nov., isolated from lichen in Thailand.</title>
        <authorList>
            <person name="Saeng-In P."/>
            <person name="Kanchanasin P."/>
            <person name="Yuki M."/>
            <person name="Kudo T."/>
            <person name="Ohkuma M."/>
            <person name="Phongsopitanun W."/>
            <person name="Tanasupawat S."/>
        </authorList>
    </citation>
    <scope>NUCLEOTIDE SEQUENCE [LARGE SCALE GENOMIC DNA]</scope>
    <source>
        <strain evidence="2 3">NBRC 110975</strain>
    </source>
</reference>
<gene>
    <name evidence="2" type="ORF">KOI35_08930</name>
</gene>
<dbReference type="InterPro" id="IPR043129">
    <property type="entry name" value="ATPase_NBD"/>
</dbReference>